<dbReference type="EMBL" id="CP015506">
    <property type="protein sequence ID" value="AND41132.1"/>
    <property type="molecule type" value="Genomic_DNA"/>
</dbReference>
<evidence type="ECO:0000313" key="7">
    <source>
        <dbReference type="Proteomes" id="UP000077856"/>
    </source>
</evidence>
<comment type="cofactor">
    <cofactor evidence="1 4">
        <name>pyridoxal 5'-phosphate</name>
        <dbReference type="ChEBI" id="CHEBI:597326"/>
    </cofactor>
</comment>
<dbReference type="GO" id="GO:0008483">
    <property type="term" value="F:transaminase activity"/>
    <property type="evidence" value="ECO:0007669"/>
    <property type="project" value="UniProtKB-KW"/>
</dbReference>
<dbReference type="InterPro" id="IPR015422">
    <property type="entry name" value="PyrdxlP-dep_Trfase_small"/>
</dbReference>
<gene>
    <name evidence="6" type="ORF">A361_18895</name>
</gene>
<proteinExistence type="inferred from homology"/>
<accession>A0A160MDM6</accession>
<keyword evidence="3 4" id="KW-0808">Transferase</keyword>
<evidence type="ECO:0000256" key="2">
    <source>
        <dbReference type="ARBA" id="ARBA00022576"/>
    </source>
</evidence>
<dbReference type="STRING" id="1196031.A361_18895"/>
<dbReference type="NCBIfam" id="NF005815">
    <property type="entry name" value="PRK07681.1"/>
    <property type="match status" value="1"/>
</dbReference>
<evidence type="ECO:0000256" key="1">
    <source>
        <dbReference type="ARBA" id="ARBA00001933"/>
    </source>
</evidence>
<dbReference type="RefSeq" id="WP_019379727.1">
    <property type="nucleotide sequence ID" value="NZ_CP015506.1"/>
</dbReference>
<name>A0A160MDM6_9BACI</name>
<dbReference type="GO" id="GO:0030170">
    <property type="term" value="F:pyridoxal phosphate binding"/>
    <property type="evidence" value="ECO:0007669"/>
    <property type="project" value="InterPro"/>
</dbReference>
<dbReference type="KEGG" id="bon:A361_18895"/>
<dbReference type="SUPFAM" id="SSF53383">
    <property type="entry name" value="PLP-dependent transferases"/>
    <property type="match status" value="1"/>
</dbReference>
<organism evidence="6 7">
    <name type="scientific">Cytobacillus oceanisediminis 2691</name>
    <dbReference type="NCBI Taxonomy" id="1196031"/>
    <lineage>
        <taxon>Bacteria</taxon>
        <taxon>Bacillati</taxon>
        <taxon>Bacillota</taxon>
        <taxon>Bacilli</taxon>
        <taxon>Bacillales</taxon>
        <taxon>Bacillaceae</taxon>
        <taxon>Cytobacillus</taxon>
    </lineage>
</organism>
<dbReference type="Gene3D" id="3.40.640.10">
    <property type="entry name" value="Type I PLP-dependent aspartate aminotransferase-like (Major domain)"/>
    <property type="match status" value="1"/>
</dbReference>
<dbReference type="PANTHER" id="PTHR42832">
    <property type="entry name" value="AMINO ACID AMINOTRANSFERASE"/>
    <property type="match status" value="1"/>
</dbReference>
<dbReference type="InterPro" id="IPR004838">
    <property type="entry name" value="NHTrfase_class1_PyrdxlP-BS"/>
</dbReference>
<comment type="similarity">
    <text evidence="4">Belongs to the class-I pyridoxal-phosphate-dependent aminotransferase family.</text>
</comment>
<dbReference type="InterPro" id="IPR015421">
    <property type="entry name" value="PyrdxlP-dep_Trfase_major"/>
</dbReference>
<dbReference type="InterPro" id="IPR015424">
    <property type="entry name" value="PyrdxlP-dep_Trfase"/>
</dbReference>
<dbReference type="AlphaFoldDB" id="A0A160MDM6"/>
<dbReference type="InterPro" id="IPR050881">
    <property type="entry name" value="LL-DAP_aminotransferase"/>
</dbReference>
<dbReference type="Pfam" id="PF00155">
    <property type="entry name" value="Aminotran_1_2"/>
    <property type="match status" value="1"/>
</dbReference>
<dbReference type="Proteomes" id="UP000077856">
    <property type="component" value="Chromosome"/>
</dbReference>
<protein>
    <recommendedName>
        <fullName evidence="4">Aminotransferase</fullName>
        <ecNumber evidence="4">2.6.1.-</ecNumber>
    </recommendedName>
</protein>
<evidence type="ECO:0000256" key="3">
    <source>
        <dbReference type="ARBA" id="ARBA00022679"/>
    </source>
</evidence>
<reference evidence="6 7" key="1">
    <citation type="submission" date="2016-04" db="EMBL/GenBank/DDBJ databases">
        <title>Complete genome sequence of Bacillus oceanisediminis strain 2691.</title>
        <authorList>
            <person name="Jeong H."/>
            <person name="Kim H.J."/>
            <person name="Lee D.-W."/>
        </authorList>
    </citation>
    <scope>NUCLEOTIDE SEQUENCE [LARGE SCALE GENOMIC DNA]</scope>
    <source>
        <strain evidence="6 7">2691</strain>
    </source>
</reference>
<dbReference type="eggNOG" id="COG0436">
    <property type="taxonomic scope" value="Bacteria"/>
</dbReference>
<dbReference type="PANTHER" id="PTHR42832:SF3">
    <property type="entry name" value="L-GLUTAMINE--4-(METHYLSULFANYL)-2-OXOBUTANOATE AMINOTRANSFERASE"/>
    <property type="match status" value="1"/>
</dbReference>
<evidence type="ECO:0000259" key="5">
    <source>
        <dbReference type="Pfam" id="PF00155"/>
    </source>
</evidence>
<dbReference type="InterPro" id="IPR004839">
    <property type="entry name" value="Aminotransferase_I/II_large"/>
</dbReference>
<sequence>MEFPISKRMASFPESVFAELSQIKNSKLSDGFPVIDLSIGSPDLPPPAFVMEELARGTREPESYGYSLTGTNEFHTAVCSYYKRNFEVNLESSEVLLLMGSQDGLVHLPMVLCNPGEYILVPDPGYTAYAAGAALAGAKMYGMPLKKDSSFLPDFDEIPDEILANTKLMILNFPGNPVPAMATEEFFLQVIHLAKKYGFAVLHDFAYSELYYEKRPLSFLSVTGAIDVGIEMNSLSKSFNMTGCRVAYAAGNQQLIALLANFKSNLDYGVFLPVQSAAVKALNDQSSFLKDLRETYRKRRDVLLKELKNIGWDISKPEGSMFLWAEVPNGYSSSRDFAVDLINRSGVVVTPGSAFGQWGEGYVRIALVQPEDVLKQAAANIEKSGIFKKIIA</sequence>
<dbReference type="PROSITE" id="PS00105">
    <property type="entry name" value="AA_TRANSFER_CLASS_1"/>
    <property type="match status" value="1"/>
</dbReference>
<evidence type="ECO:0000313" key="6">
    <source>
        <dbReference type="EMBL" id="AND41132.1"/>
    </source>
</evidence>
<dbReference type="Gene3D" id="3.90.1150.10">
    <property type="entry name" value="Aspartate Aminotransferase, domain 1"/>
    <property type="match status" value="1"/>
</dbReference>
<dbReference type="CDD" id="cd00609">
    <property type="entry name" value="AAT_like"/>
    <property type="match status" value="1"/>
</dbReference>
<keyword evidence="2 4" id="KW-0032">Aminotransferase</keyword>
<evidence type="ECO:0000256" key="4">
    <source>
        <dbReference type="RuleBase" id="RU000481"/>
    </source>
</evidence>
<feature type="domain" description="Aminotransferase class I/classII large" evidence="5">
    <location>
        <begin position="34"/>
        <end position="379"/>
    </location>
</feature>
<dbReference type="EC" id="2.6.1.-" evidence="4"/>